<evidence type="ECO:0000256" key="4">
    <source>
        <dbReference type="SAM" id="Phobius"/>
    </source>
</evidence>
<dbReference type="PROSITE" id="PS50850">
    <property type="entry name" value="MFS"/>
    <property type="match status" value="1"/>
</dbReference>
<name>A0AAX2J0Y1_KINKI</name>
<feature type="transmembrane region" description="Helical" evidence="4">
    <location>
        <begin position="342"/>
        <end position="365"/>
    </location>
</feature>
<evidence type="ECO:0000313" key="7">
    <source>
        <dbReference type="Proteomes" id="UP000248598"/>
    </source>
</evidence>
<dbReference type="Gene3D" id="1.20.1250.20">
    <property type="entry name" value="MFS general substrate transporter like domains"/>
    <property type="match status" value="1"/>
</dbReference>
<sequence length="403" mass="43348">MNIKKHPILILLLAIMMMAFVQRTPLVAFGPVVSTVSQELALSGTMSGVIAAVPLLTFAVFSPFAARWANRWGMERVLIGSIVVLIMGLVVRIALPSVVLLLLGTLIISAAIAMSNVLLPALAKRDLPTRVGLVIGVISITMSISSALAAAVAMPLANQFGWQWSLGVWIVPAMGALCMWLVWQQKFQAHFAQPASLSTPEHANPNPSSLHVWRLPAAWTISIFMGVQSLGFYSITNFLPAMLIEKGATAVQAGLYASVFQAASLISIVISLFIFPKSSHKQGWTMLLTSLILLGMIGIWQLPLSQTLFWVLLLGTGISGTFSIIMMLFALRTDSTQEAAALSGMAQSVGYLIACLGPLGIGFLHDWFGTWNASLGILTILMAIETALAWFASSPKTLRQTMQ</sequence>
<feature type="transmembrane region" description="Helical" evidence="4">
    <location>
        <begin position="371"/>
        <end position="392"/>
    </location>
</feature>
<keyword evidence="3 4" id="KW-0472">Membrane</keyword>
<dbReference type="Proteomes" id="UP000248598">
    <property type="component" value="Chromosome 1"/>
</dbReference>
<dbReference type="RefSeq" id="WP_003787363.1">
    <property type="nucleotide sequence ID" value="NZ_CP091518.1"/>
</dbReference>
<organism evidence="6 7">
    <name type="scientific">Kingella kingae</name>
    <dbReference type="NCBI Taxonomy" id="504"/>
    <lineage>
        <taxon>Bacteria</taxon>
        <taxon>Pseudomonadati</taxon>
        <taxon>Pseudomonadota</taxon>
        <taxon>Betaproteobacteria</taxon>
        <taxon>Neisseriales</taxon>
        <taxon>Neisseriaceae</taxon>
        <taxon>Kingella</taxon>
    </lineage>
</organism>
<dbReference type="PANTHER" id="PTHR23523:SF2">
    <property type="entry name" value="2-NITROIMIDAZOLE TRANSPORTER"/>
    <property type="match status" value="1"/>
</dbReference>
<dbReference type="GeneID" id="93261377"/>
<feature type="transmembrane region" description="Helical" evidence="4">
    <location>
        <begin position="47"/>
        <end position="65"/>
    </location>
</feature>
<dbReference type="SUPFAM" id="SSF103473">
    <property type="entry name" value="MFS general substrate transporter"/>
    <property type="match status" value="1"/>
</dbReference>
<dbReference type="InterPro" id="IPR052524">
    <property type="entry name" value="MFS_Cyanate_Porter"/>
</dbReference>
<evidence type="ECO:0000256" key="2">
    <source>
        <dbReference type="ARBA" id="ARBA00022989"/>
    </source>
</evidence>
<evidence type="ECO:0000256" key="1">
    <source>
        <dbReference type="ARBA" id="ARBA00022692"/>
    </source>
</evidence>
<keyword evidence="2 4" id="KW-1133">Transmembrane helix</keyword>
<dbReference type="InterPro" id="IPR011701">
    <property type="entry name" value="MFS"/>
</dbReference>
<feature type="transmembrane region" description="Helical" evidence="4">
    <location>
        <begin position="77"/>
        <end position="95"/>
    </location>
</feature>
<proteinExistence type="predicted"/>
<dbReference type="GO" id="GO:0022857">
    <property type="term" value="F:transmembrane transporter activity"/>
    <property type="evidence" value="ECO:0007669"/>
    <property type="project" value="InterPro"/>
</dbReference>
<feature type="transmembrane region" description="Helical" evidence="4">
    <location>
        <begin position="284"/>
        <end position="302"/>
    </location>
</feature>
<feature type="transmembrane region" description="Helical" evidence="4">
    <location>
        <begin position="255"/>
        <end position="275"/>
    </location>
</feature>
<dbReference type="EMBL" id="LS483426">
    <property type="protein sequence ID" value="SQH23897.1"/>
    <property type="molecule type" value="Genomic_DNA"/>
</dbReference>
<dbReference type="Pfam" id="PF07690">
    <property type="entry name" value="MFS_1"/>
    <property type="match status" value="1"/>
</dbReference>
<reference evidence="6 7" key="1">
    <citation type="submission" date="2018-06" db="EMBL/GenBank/DDBJ databases">
        <authorList>
            <consortium name="Pathogen Informatics"/>
            <person name="Doyle S."/>
        </authorList>
    </citation>
    <scope>NUCLEOTIDE SEQUENCE [LARGE SCALE GENOMIC DNA]</scope>
    <source>
        <strain evidence="6 7">NCTC10529</strain>
    </source>
</reference>
<feature type="transmembrane region" description="Helical" evidence="4">
    <location>
        <begin position="217"/>
        <end position="235"/>
    </location>
</feature>
<accession>A0AAX2J0Y1</accession>
<feature type="transmembrane region" description="Helical" evidence="4">
    <location>
        <begin position="101"/>
        <end position="119"/>
    </location>
</feature>
<feature type="transmembrane region" description="Helical" evidence="4">
    <location>
        <begin position="308"/>
        <end position="330"/>
    </location>
</feature>
<feature type="transmembrane region" description="Helical" evidence="4">
    <location>
        <begin position="162"/>
        <end position="183"/>
    </location>
</feature>
<feature type="domain" description="Major facilitator superfamily (MFS) profile" evidence="5">
    <location>
        <begin position="11"/>
        <end position="397"/>
    </location>
</feature>
<evidence type="ECO:0000313" key="6">
    <source>
        <dbReference type="EMBL" id="SQH23897.1"/>
    </source>
</evidence>
<keyword evidence="1 4" id="KW-0812">Transmembrane</keyword>
<dbReference type="PANTHER" id="PTHR23523">
    <property type="match status" value="1"/>
</dbReference>
<dbReference type="AlphaFoldDB" id="A0AAX2J0Y1"/>
<protein>
    <submittedName>
        <fullName evidence="6">Inner membrane transport protein YeaN</fullName>
    </submittedName>
</protein>
<dbReference type="InterPro" id="IPR020846">
    <property type="entry name" value="MFS_dom"/>
</dbReference>
<evidence type="ECO:0000259" key="5">
    <source>
        <dbReference type="PROSITE" id="PS50850"/>
    </source>
</evidence>
<evidence type="ECO:0000256" key="3">
    <source>
        <dbReference type="ARBA" id="ARBA00023136"/>
    </source>
</evidence>
<dbReference type="InterPro" id="IPR036259">
    <property type="entry name" value="MFS_trans_sf"/>
</dbReference>
<feature type="transmembrane region" description="Helical" evidence="4">
    <location>
        <begin position="131"/>
        <end position="156"/>
    </location>
</feature>
<gene>
    <name evidence="6" type="primary">yeaN</name>
    <name evidence="6" type="ORF">NCTC10529_00041</name>
</gene>